<feature type="signal peptide" evidence="6">
    <location>
        <begin position="1"/>
        <end position="35"/>
    </location>
</feature>
<dbReference type="GO" id="GO:0007165">
    <property type="term" value="P:signal transduction"/>
    <property type="evidence" value="ECO:0007669"/>
    <property type="project" value="TreeGrafter"/>
</dbReference>
<accession>A0A5C4T221</accession>
<dbReference type="SMART" id="SM00245">
    <property type="entry name" value="TSPc"/>
    <property type="match status" value="1"/>
</dbReference>
<keyword evidence="3 5" id="KW-0378">Hydrolase</keyword>
<dbReference type="PANTHER" id="PTHR32060">
    <property type="entry name" value="TAIL-SPECIFIC PROTEASE"/>
    <property type="match status" value="1"/>
</dbReference>
<dbReference type="InterPro" id="IPR036034">
    <property type="entry name" value="PDZ_sf"/>
</dbReference>
<evidence type="ECO:0000313" key="9">
    <source>
        <dbReference type="Proteomes" id="UP000307943"/>
    </source>
</evidence>
<dbReference type="RefSeq" id="WP_139605418.1">
    <property type="nucleotide sequence ID" value="NZ_VDCQ01000048.1"/>
</dbReference>
<organism evidence="8 9">
    <name type="scientific">Paenibacillus hemerocallicola</name>
    <dbReference type="NCBI Taxonomy" id="1172614"/>
    <lineage>
        <taxon>Bacteria</taxon>
        <taxon>Bacillati</taxon>
        <taxon>Bacillota</taxon>
        <taxon>Bacilli</taxon>
        <taxon>Bacillales</taxon>
        <taxon>Paenibacillaceae</taxon>
        <taxon>Paenibacillus</taxon>
    </lineage>
</organism>
<comment type="similarity">
    <text evidence="1 5">Belongs to the peptidase S41A family.</text>
</comment>
<feature type="domain" description="PDZ" evidence="7">
    <location>
        <begin position="102"/>
        <end position="159"/>
    </location>
</feature>
<evidence type="ECO:0000256" key="4">
    <source>
        <dbReference type="ARBA" id="ARBA00022825"/>
    </source>
</evidence>
<dbReference type="Gene3D" id="2.30.42.10">
    <property type="match status" value="1"/>
</dbReference>
<dbReference type="PROSITE" id="PS50106">
    <property type="entry name" value="PDZ"/>
    <property type="match status" value="1"/>
</dbReference>
<dbReference type="SMART" id="SM00228">
    <property type="entry name" value="PDZ"/>
    <property type="match status" value="1"/>
</dbReference>
<keyword evidence="2 5" id="KW-0645">Protease</keyword>
<dbReference type="GO" id="GO:0008236">
    <property type="term" value="F:serine-type peptidase activity"/>
    <property type="evidence" value="ECO:0007669"/>
    <property type="project" value="UniProtKB-KW"/>
</dbReference>
<dbReference type="InterPro" id="IPR001478">
    <property type="entry name" value="PDZ"/>
</dbReference>
<protein>
    <submittedName>
        <fullName evidence="8">S41 family peptidase</fullName>
    </submittedName>
</protein>
<gene>
    <name evidence="8" type="ORF">FE784_27290</name>
</gene>
<dbReference type="SUPFAM" id="SSF52096">
    <property type="entry name" value="ClpP/crotonase"/>
    <property type="match status" value="1"/>
</dbReference>
<keyword evidence="6" id="KW-0732">Signal</keyword>
<evidence type="ECO:0000256" key="1">
    <source>
        <dbReference type="ARBA" id="ARBA00009179"/>
    </source>
</evidence>
<dbReference type="SUPFAM" id="SSF50156">
    <property type="entry name" value="PDZ domain-like"/>
    <property type="match status" value="1"/>
</dbReference>
<dbReference type="Pfam" id="PF03572">
    <property type="entry name" value="Peptidase_S41"/>
    <property type="match status" value="1"/>
</dbReference>
<evidence type="ECO:0000256" key="2">
    <source>
        <dbReference type="ARBA" id="ARBA00022670"/>
    </source>
</evidence>
<dbReference type="Pfam" id="PF17820">
    <property type="entry name" value="PDZ_6"/>
    <property type="match status" value="1"/>
</dbReference>
<evidence type="ECO:0000313" key="8">
    <source>
        <dbReference type="EMBL" id="TNJ63112.1"/>
    </source>
</evidence>
<evidence type="ECO:0000256" key="3">
    <source>
        <dbReference type="ARBA" id="ARBA00022801"/>
    </source>
</evidence>
<dbReference type="GO" id="GO:0006508">
    <property type="term" value="P:proteolysis"/>
    <property type="evidence" value="ECO:0007669"/>
    <property type="project" value="UniProtKB-KW"/>
</dbReference>
<dbReference type="NCBIfam" id="TIGR00225">
    <property type="entry name" value="prc"/>
    <property type="match status" value="1"/>
</dbReference>
<name>A0A5C4T221_9BACL</name>
<dbReference type="InterPro" id="IPR005151">
    <property type="entry name" value="Tail-specific_protease"/>
</dbReference>
<keyword evidence="4 5" id="KW-0720">Serine protease</keyword>
<evidence type="ECO:0000256" key="5">
    <source>
        <dbReference type="RuleBase" id="RU004404"/>
    </source>
</evidence>
<feature type="chain" id="PRO_5022719048" evidence="6">
    <location>
        <begin position="36"/>
        <end position="491"/>
    </location>
</feature>
<dbReference type="InterPro" id="IPR004447">
    <property type="entry name" value="Peptidase_S41A"/>
</dbReference>
<proteinExistence type="inferred from homology"/>
<keyword evidence="9" id="KW-1185">Reference proteome</keyword>
<dbReference type="InterPro" id="IPR029045">
    <property type="entry name" value="ClpP/crotonase-like_dom_sf"/>
</dbReference>
<dbReference type="AlphaFoldDB" id="A0A5C4T221"/>
<dbReference type="CDD" id="cd07560">
    <property type="entry name" value="Peptidase_S41_CPP"/>
    <property type="match status" value="1"/>
</dbReference>
<dbReference type="EMBL" id="VDCQ01000048">
    <property type="protein sequence ID" value="TNJ63112.1"/>
    <property type="molecule type" value="Genomic_DNA"/>
</dbReference>
<dbReference type="Gene3D" id="3.30.750.44">
    <property type="match status" value="1"/>
</dbReference>
<evidence type="ECO:0000256" key="6">
    <source>
        <dbReference type="SAM" id="SignalP"/>
    </source>
</evidence>
<dbReference type="GO" id="GO:0004175">
    <property type="term" value="F:endopeptidase activity"/>
    <property type="evidence" value="ECO:0007669"/>
    <property type="project" value="TreeGrafter"/>
</dbReference>
<dbReference type="OrthoDB" id="9812068at2"/>
<dbReference type="CDD" id="cd06782">
    <property type="entry name" value="cpPDZ_CPP-like"/>
    <property type="match status" value="1"/>
</dbReference>
<dbReference type="PANTHER" id="PTHR32060:SF30">
    <property type="entry name" value="CARBOXY-TERMINAL PROCESSING PROTEASE CTPA"/>
    <property type="match status" value="1"/>
</dbReference>
<dbReference type="Proteomes" id="UP000307943">
    <property type="component" value="Unassembled WGS sequence"/>
</dbReference>
<dbReference type="Gene3D" id="3.90.226.10">
    <property type="entry name" value="2-enoyl-CoA Hydratase, Chain A, domain 1"/>
    <property type="match status" value="1"/>
</dbReference>
<sequence>MKRIVFAGLFRRIKAISATLALLGLLSVPAGYAFSAPAETPEQVKEVQEILNRVHIGGAPKSPSDSDTIDDMIKSLDDPYTDYFDEEEWTSFQNSLDLNYAGIGMRLGQDENGFIAVEVFRGSPAEAAGLQRGDYIVAIGDKTTADMKIEQVTGLIRGAEDTEIAIKVKRGDTEIDVLPRRGQIHLPVVSGGMMESGIGYISIDSFSDDADERFAAILNVLKTGGAKGLVVDLRDNPGGILETAQHIAEQFIPEGILIHTRDKNGSDRPVLIQNGRTVTFPVVLLVNENSASASEVLTAALQDYAKAIAVGAKTYGKGSVQALYELNSGGVLKVTVEEYLSPNKREVNKVGLMPDVPTEGTVPQLLIGLHKAGAEQIRVEMERHLYRVNGFEFYDAATPVLSVDGALYMPARVLAAAVGVQLEWNDSVQGVVIGKDSSAATFDSASGFLIEGGTGFIELSRFKERFPQTEWTSEPGKTVLTVKGTGTAWGK</sequence>
<comment type="caution">
    <text evidence="8">The sequence shown here is derived from an EMBL/GenBank/DDBJ whole genome shotgun (WGS) entry which is preliminary data.</text>
</comment>
<dbReference type="InterPro" id="IPR041489">
    <property type="entry name" value="PDZ_6"/>
</dbReference>
<reference evidence="8 9" key="1">
    <citation type="submission" date="2019-05" db="EMBL/GenBank/DDBJ databases">
        <title>We sequenced the genome of Paenibacillus hemerocallicola KCTC 33185 for further insight into its adaptation and study the phylogeny of Paenibacillus.</title>
        <authorList>
            <person name="Narsing Rao M.P."/>
        </authorList>
    </citation>
    <scope>NUCLEOTIDE SEQUENCE [LARGE SCALE GENOMIC DNA]</scope>
    <source>
        <strain evidence="8 9">KCTC 33185</strain>
    </source>
</reference>
<dbReference type="GO" id="GO:0030288">
    <property type="term" value="C:outer membrane-bounded periplasmic space"/>
    <property type="evidence" value="ECO:0007669"/>
    <property type="project" value="TreeGrafter"/>
</dbReference>
<evidence type="ECO:0000259" key="7">
    <source>
        <dbReference type="PROSITE" id="PS50106"/>
    </source>
</evidence>